<dbReference type="AlphaFoldDB" id="A0A376DTW1"/>
<dbReference type="InterPro" id="IPR023385">
    <property type="entry name" value="YopX-like_C"/>
</dbReference>
<dbReference type="Proteomes" id="UP000255224">
    <property type="component" value="Unassembled WGS sequence"/>
</dbReference>
<dbReference type="EMBL" id="CP033920">
    <property type="protein sequence ID" value="AZA49738.1"/>
    <property type="molecule type" value="Genomic_DNA"/>
</dbReference>
<keyword evidence="5" id="KW-1185">Reference proteome</keyword>
<proteinExistence type="predicted"/>
<evidence type="ECO:0000313" key="4">
    <source>
        <dbReference type="Proteomes" id="UP000255224"/>
    </source>
</evidence>
<name>A0A376DTW1_CHRCU</name>
<evidence type="ECO:0000313" key="2">
    <source>
        <dbReference type="EMBL" id="AZA49738.1"/>
    </source>
</evidence>
<dbReference type="KEGG" id="ccau:EG346_16815"/>
<organism evidence="3 4">
    <name type="scientific">Chryseobacterium carnipullorum</name>
    <dbReference type="NCBI Taxonomy" id="1124835"/>
    <lineage>
        <taxon>Bacteria</taxon>
        <taxon>Pseudomonadati</taxon>
        <taxon>Bacteroidota</taxon>
        <taxon>Flavobacteriia</taxon>
        <taxon>Flavobacteriales</taxon>
        <taxon>Weeksellaceae</taxon>
        <taxon>Chryseobacterium group</taxon>
        <taxon>Chryseobacterium</taxon>
    </lineage>
</organism>
<reference evidence="3 4" key="1">
    <citation type="submission" date="2018-06" db="EMBL/GenBank/DDBJ databases">
        <authorList>
            <consortium name="Pathogen Informatics"/>
            <person name="Doyle S."/>
        </authorList>
    </citation>
    <scope>NUCLEOTIDE SEQUENCE [LARGE SCALE GENOMIC DNA]</scope>
    <source>
        <strain evidence="3 4">NCTC13533</strain>
    </source>
</reference>
<dbReference type="Pfam" id="PF09643">
    <property type="entry name" value="YopX"/>
    <property type="match status" value="1"/>
</dbReference>
<evidence type="ECO:0000313" key="5">
    <source>
        <dbReference type="Proteomes" id="UP000273270"/>
    </source>
</evidence>
<reference evidence="5" key="2">
    <citation type="submission" date="2018-11" db="EMBL/GenBank/DDBJ databases">
        <title>Proposal to divide the Flavobacteriaceae and reorganize its genera based on Amino Acid Identity values calculated from whole genome sequences.</title>
        <authorList>
            <person name="Nicholson A.C."/>
            <person name="Gulvik C.A."/>
            <person name="Whitney A.M."/>
            <person name="Humrighouse B.W."/>
            <person name="Bell M."/>
            <person name="Holmes B."/>
            <person name="Steigerwalt A.G."/>
            <person name="Villarma A."/>
            <person name="Sheth M."/>
            <person name="Batra D."/>
            <person name="Pryor J."/>
            <person name="Bernardet J.-F."/>
            <person name="Hugo C."/>
            <person name="Kampfer P."/>
            <person name="Newman J."/>
            <person name="McQuiston J.R."/>
        </authorList>
    </citation>
    <scope>NUCLEOTIDE SEQUENCE [LARGE SCALE GENOMIC DNA]</scope>
    <source>
        <strain evidence="5">G0188</strain>
    </source>
</reference>
<evidence type="ECO:0000313" key="3">
    <source>
        <dbReference type="EMBL" id="STC95504.1"/>
    </source>
</evidence>
<reference evidence="2" key="3">
    <citation type="submission" date="2018-11" db="EMBL/GenBank/DDBJ databases">
        <title>Proposal to divide the Flavobacteriaceae and reorganize its genera based on Amino Acid Identity values calculated from whole genome sequences.</title>
        <authorList>
            <person name="Nicholson A.C."/>
            <person name="Gulvik C.A."/>
            <person name="Whitney A.M."/>
            <person name="Humrighouse B.W."/>
            <person name="Bell M."/>
            <person name="Holmes B."/>
            <person name="Steigerwalt A."/>
            <person name="Villarma A."/>
            <person name="Sheth M."/>
            <person name="Batra D."/>
            <person name="Pryor J."/>
            <person name="Bernardet J.-F."/>
            <person name="Hugo C."/>
            <person name="Kampfer P."/>
            <person name="Newman J."/>
            <person name="Mcquiston J.R."/>
        </authorList>
    </citation>
    <scope>NUCLEOTIDE SEQUENCE [LARGE SCALE GENOMIC DNA]</scope>
    <source>
        <strain evidence="2">G0188</strain>
    </source>
</reference>
<accession>A0A3G6NEA9</accession>
<dbReference type="Proteomes" id="UP000273270">
    <property type="component" value="Chromosome"/>
</dbReference>
<dbReference type="EMBL" id="UFVQ01000003">
    <property type="protein sequence ID" value="STC95504.1"/>
    <property type="molecule type" value="Genomic_DNA"/>
</dbReference>
<evidence type="ECO:0000259" key="1">
    <source>
        <dbReference type="Pfam" id="PF09643"/>
    </source>
</evidence>
<gene>
    <name evidence="2" type="ORF">EG346_16815</name>
    <name evidence="3" type="ORF">NCTC13533_01906</name>
</gene>
<sequence>MRDIKFRGLRKDGAGWIYGFFYKIRDKSYILNEKLSPEGFVMLDVIIEVIPESVGQLIGETKEGDFLFEGDIIMNGESIRFIEFRWSNFVATTPSKTETILLSFIKNAKAIGNIHENSELLNP</sequence>
<dbReference type="RefSeq" id="WP_123880170.1">
    <property type="nucleotide sequence ID" value="NZ_CP033920.1"/>
</dbReference>
<dbReference type="Gene3D" id="2.30.30.290">
    <property type="entry name" value="YopX-like domains"/>
    <property type="match status" value="1"/>
</dbReference>
<protein>
    <submittedName>
        <fullName evidence="3">YopX protein</fullName>
    </submittedName>
</protein>
<accession>A0A376DTW1</accession>
<feature type="domain" description="YopX protein" evidence="1">
    <location>
        <begin position="5"/>
        <end position="121"/>
    </location>
</feature>
<dbReference type="SUPFAM" id="SSF159006">
    <property type="entry name" value="YopX-like"/>
    <property type="match status" value="1"/>
</dbReference>
<dbReference type="InterPro" id="IPR019096">
    <property type="entry name" value="YopX_protein"/>
</dbReference>
<dbReference type="OrthoDB" id="1809393at2"/>